<protein>
    <submittedName>
        <fullName evidence="2">DNA-directed DNA polymerase</fullName>
    </submittedName>
</protein>
<proteinExistence type="predicted"/>
<keyword evidence="1" id="KW-1185">Reference proteome</keyword>
<organism evidence="1 2">
    <name type="scientific">Romanomermis culicivorax</name>
    <name type="common">Nematode worm</name>
    <dbReference type="NCBI Taxonomy" id="13658"/>
    <lineage>
        <taxon>Eukaryota</taxon>
        <taxon>Metazoa</taxon>
        <taxon>Ecdysozoa</taxon>
        <taxon>Nematoda</taxon>
        <taxon>Enoplea</taxon>
        <taxon>Dorylaimia</taxon>
        <taxon>Mermithida</taxon>
        <taxon>Mermithoidea</taxon>
        <taxon>Mermithidae</taxon>
        <taxon>Romanomermis</taxon>
    </lineage>
</organism>
<dbReference type="WBParaSite" id="nRc.2.0.1.t09317-RA">
    <property type="protein sequence ID" value="nRc.2.0.1.t09317-RA"/>
    <property type="gene ID" value="nRc.2.0.1.g09317"/>
</dbReference>
<dbReference type="AlphaFoldDB" id="A0A915I5A0"/>
<accession>A0A915I5A0</accession>
<name>A0A915I5A0_ROMCU</name>
<evidence type="ECO:0000313" key="1">
    <source>
        <dbReference type="Proteomes" id="UP000887565"/>
    </source>
</evidence>
<dbReference type="Proteomes" id="UP000887565">
    <property type="component" value="Unplaced"/>
</dbReference>
<sequence length="249" mass="28357">MVISMDSEITVNKDFNEQLRGVELLDVEYYIDKNLDTNISRTVGLCSSSPFFSFRVTFFVVYTYTRYRKMAVADSQMPVPSYGKIAKTQLSTGDPEIVREEIVKGSAPYVQMMKMMTDCETKAACTKAAHNTQTKGGGKAANQTTVLHDAARLYLNEKYRPALMSGNSCKMDDVQMAQTINLQAYRAELVQMSEHYQPRKLTELTTQKFDPQIFIPFVLIQASGEAMGNKSKYECTFRTRWCKFAQSWH</sequence>
<reference evidence="2" key="1">
    <citation type="submission" date="2022-11" db="UniProtKB">
        <authorList>
            <consortium name="WormBaseParasite"/>
        </authorList>
    </citation>
    <scope>IDENTIFICATION</scope>
</reference>
<evidence type="ECO:0000313" key="2">
    <source>
        <dbReference type="WBParaSite" id="nRc.2.0.1.t09317-RA"/>
    </source>
</evidence>